<accession>A0A178IJ45</accession>
<evidence type="ECO:0000256" key="14">
    <source>
        <dbReference type="ARBA" id="ARBA00038000"/>
    </source>
</evidence>
<dbReference type="PANTHER" id="PTHR43152:SF3">
    <property type="entry name" value="UVRABC SYSTEM PROTEIN A"/>
    <property type="match status" value="1"/>
</dbReference>
<evidence type="ECO:0000256" key="16">
    <source>
        <dbReference type="ARBA" id="ARBA00042156"/>
    </source>
</evidence>
<dbReference type="STRING" id="1184151.AW736_13680"/>
<keyword evidence="10" id="KW-0067">ATP-binding</keyword>
<keyword evidence="6" id="KW-0227">DNA damage</keyword>
<dbReference type="EMBL" id="LRRQ01000099">
    <property type="protein sequence ID" value="OAM89297.1"/>
    <property type="molecule type" value="Genomic_DNA"/>
</dbReference>
<keyword evidence="11" id="KW-0267">Excision nuclease</keyword>
<keyword evidence="3" id="KW-0479">Metal-binding</keyword>
<keyword evidence="7" id="KW-0228">DNA excision</keyword>
<dbReference type="InterPro" id="IPR017871">
    <property type="entry name" value="ABC_transporter-like_CS"/>
</dbReference>
<gene>
    <name evidence="19" type="ORF">AW736_13680</name>
</gene>
<dbReference type="InterPro" id="IPR027417">
    <property type="entry name" value="P-loop_NTPase"/>
</dbReference>
<evidence type="ECO:0000256" key="11">
    <source>
        <dbReference type="ARBA" id="ARBA00022881"/>
    </source>
</evidence>
<keyword evidence="12" id="KW-0238">DNA-binding</keyword>
<evidence type="ECO:0000313" key="20">
    <source>
        <dbReference type="Proteomes" id="UP000078486"/>
    </source>
</evidence>
<feature type="compositionally biased region" description="Low complexity" evidence="17">
    <location>
        <begin position="1102"/>
        <end position="1113"/>
    </location>
</feature>
<dbReference type="InterPro" id="IPR013815">
    <property type="entry name" value="ATP_grasp_subdomain_1"/>
</dbReference>
<evidence type="ECO:0000256" key="7">
    <source>
        <dbReference type="ARBA" id="ARBA00022769"/>
    </source>
</evidence>
<dbReference type="Pfam" id="PF00005">
    <property type="entry name" value="ABC_tran"/>
    <property type="match status" value="1"/>
</dbReference>
<evidence type="ECO:0000256" key="13">
    <source>
        <dbReference type="ARBA" id="ARBA00023204"/>
    </source>
</evidence>
<evidence type="ECO:0000256" key="15">
    <source>
        <dbReference type="ARBA" id="ARBA00039316"/>
    </source>
</evidence>
<organism evidence="19 20">
    <name type="scientific">Termitidicoccus mucosus</name>
    <dbReference type="NCBI Taxonomy" id="1184151"/>
    <lineage>
        <taxon>Bacteria</taxon>
        <taxon>Pseudomonadati</taxon>
        <taxon>Verrucomicrobiota</taxon>
        <taxon>Opitutia</taxon>
        <taxon>Opitutales</taxon>
        <taxon>Opitutaceae</taxon>
        <taxon>Termitidicoccus</taxon>
    </lineage>
</organism>
<dbReference type="RefSeq" id="WP_068770746.1">
    <property type="nucleotide sequence ID" value="NZ_CP109796.1"/>
</dbReference>
<dbReference type="Pfam" id="PF17755">
    <property type="entry name" value="UvrA_DNA-bind"/>
    <property type="match status" value="1"/>
</dbReference>
<feature type="region of interest" description="Disordered" evidence="17">
    <location>
        <begin position="1"/>
        <end position="26"/>
    </location>
</feature>
<sequence>MAKKRTELRSTQSARKRTSPAQPATAAALPADAGFIRLRGVRQNNLKGFDLDIPLGSYIAVTGLSGAGKSSLVFDTLHAEGQRRYVETFSAYTRQFLDLLDKPKVDSVENIRPSIAIEQTNTVKTSRSTVGTMTELTDFFKVWFSHVAECYDPETGEKVEDDTPQTIWRKTLAAASGQTLVVAFQVTRPASLAWPEILKNLKAQSYLRVLVPKDTAAVRAAVGPDLASGRARATASNSALRVPHAAFRIDDLLADTAPLDHAAHILVAQDRIEITDASRARFIEAAEAALHFGHGRLHLFASAPAATGAAAALQPSVPSSVQSFLLHASFSTGLHSPATGRTFRPATPALFSFNSPLGACPRCRGFGRIIEIDYRLAIPDASLSIEQGAIKAFEGQVYSMSRDDLIRAAHRHKIPTGVPYAALTEKQRDFVIYGEPEYRARKARGGEIGYEEDIWYGVKGFFDWLEKNTYKMPVRVFLSRYRAYNPCPDCRGQRLQPEALCWKWLGRTLPELYTLPVGELLALIGDSSESTLARPSASLETHSAKLAHDSILTRLRYLVQVGLGYLTLDRSSKTLSGGEVERVNLTSCLGTSLVDTLFVLDEPSVGLHPRDIDRLIAIIRTLTDAGNTVVVVEHDEAMIRAADHIIEVGPEPGARGGRIVFSGQLQALLAEPASITGAYLSGRETIAAPQTRRPVAGGATAAAGTAFLRFEGASKHNIRDLSLTLPLNRLVCLSGVSGSGKSTLLDNIIHQGILSARHQLTEDPASISRIEGLDTIGEIVLVDQSPLSRTPRSNPALYTEAWEHIRELYAATPAAQSAGYTASSFSFNAGDGRCEHCNGLGSERVEMQFLSDVYVPCPVCEGRRFKPEILAITWRDRSISDLLNTSIDDALALFADEPVIHARLSTLATVGLGYLTLGQPLNTLSGGESQRLKLVRHLPNAECGTRSAELKTTQPDTPPPAAVPSAPPLASAHSALRASKSAIRTPHSAFPKGALLLLDEPTTGLHRHDVKRLLSVLQALVDAGHSVIVIEHNLDVLKSADWLIEIGPEAGADGGRIVAEGTPEQIAQTNTATAPYLAAALAAANSKSQIADPKKNSKNKSQKSASASAAGAAAPHSAIRIPQSALAITGARENNLKNLSLTIPHRRLNVVTGVSGSGKSTLAFDIVFAEGQRRFMESMSPYARQFVEQLPRPDIDRLTGIPPTVAIEQRVTRGTRKSTVATITEVAQYLRLLYARLGVQHHPDTGRPVEPLTPAQLKQLLLRVLHGAPAARKARHLYLCAPLIRGRKGHHQPIATWIEKQGYALMRADGRLLPVAKFQKLDRYKEHDIEAVTADLKTDANPGAALDEGLRLGRGTCFLLTEKNEILSYFSTTHTDAETGESFPELDPKHFSFNSPRGWCPACRGHGRIYPWMLQLDQEDADNADQTLLLRTYGVEHADDVGDAGRPCPECHGDRLNRTARAVKLRFTSNDELRVTNDEFRKKESLPAPSAAIRNSPLAPYLAKLTAEAATRPATTARAAATRSASSNPQSAFSLSLPELLRATPGQLLALLRRLDLPDARARAITQDILPQIEERLRFLDHVGLGYLSLDRPTETLSGGEAQRIRLAAQLGSNLSGVLYVLDEPSIGLHARDNDRLIETLKTLREKGNTLLVVEHDDELMTQADHIIDLGPAAGIHGGELLAEGTPEEIKKSPASLTGLFLAKGIKHPVRGSYRDLPKSPPPSKTK</sequence>
<dbReference type="GO" id="GO:0008270">
    <property type="term" value="F:zinc ion binding"/>
    <property type="evidence" value="ECO:0007669"/>
    <property type="project" value="UniProtKB-KW"/>
</dbReference>
<dbReference type="GO" id="GO:0005737">
    <property type="term" value="C:cytoplasm"/>
    <property type="evidence" value="ECO:0007669"/>
    <property type="project" value="UniProtKB-SubCell"/>
</dbReference>
<keyword evidence="13" id="KW-0234">DNA repair</keyword>
<proteinExistence type="inferred from homology"/>
<dbReference type="InterPro" id="IPR041102">
    <property type="entry name" value="UvrA_inter"/>
</dbReference>
<dbReference type="PROSITE" id="PS50893">
    <property type="entry name" value="ABC_TRANSPORTER_2"/>
    <property type="match status" value="1"/>
</dbReference>
<evidence type="ECO:0000256" key="6">
    <source>
        <dbReference type="ARBA" id="ARBA00022763"/>
    </source>
</evidence>
<evidence type="ECO:0000256" key="2">
    <source>
        <dbReference type="ARBA" id="ARBA00022490"/>
    </source>
</evidence>
<dbReference type="InterPro" id="IPR003439">
    <property type="entry name" value="ABC_transporter-like_ATP-bd"/>
</dbReference>
<dbReference type="GO" id="GO:0005524">
    <property type="term" value="F:ATP binding"/>
    <property type="evidence" value="ECO:0007669"/>
    <property type="project" value="UniProtKB-KW"/>
</dbReference>
<evidence type="ECO:0000313" key="19">
    <source>
        <dbReference type="EMBL" id="OAM89297.1"/>
    </source>
</evidence>
<keyword evidence="8" id="KW-0863">Zinc-finger</keyword>
<comment type="similarity">
    <text evidence="14">Belongs to the ABC transporter superfamily. UvrA family.</text>
</comment>
<name>A0A178IJ45_9BACT</name>
<dbReference type="Gene3D" id="3.30.190.20">
    <property type="match status" value="1"/>
</dbReference>
<dbReference type="GO" id="GO:0006281">
    <property type="term" value="P:DNA repair"/>
    <property type="evidence" value="ECO:0007669"/>
    <property type="project" value="UniProtKB-KW"/>
</dbReference>
<protein>
    <recommendedName>
        <fullName evidence="15">UvrABC system protein A</fullName>
    </recommendedName>
    <alternativeName>
        <fullName evidence="16">Excinuclease ABC subunit A</fullName>
    </alternativeName>
</protein>
<dbReference type="Proteomes" id="UP000078486">
    <property type="component" value="Unassembled WGS sequence"/>
</dbReference>
<comment type="caution">
    <text evidence="19">The sequence shown here is derived from an EMBL/GenBank/DDBJ whole genome shotgun (WGS) entry which is preliminary data.</text>
</comment>
<evidence type="ECO:0000256" key="8">
    <source>
        <dbReference type="ARBA" id="ARBA00022771"/>
    </source>
</evidence>
<evidence type="ECO:0000256" key="5">
    <source>
        <dbReference type="ARBA" id="ARBA00022741"/>
    </source>
</evidence>
<evidence type="ECO:0000256" key="4">
    <source>
        <dbReference type="ARBA" id="ARBA00022737"/>
    </source>
</evidence>
<evidence type="ECO:0000259" key="18">
    <source>
        <dbReference type="PROSITE" id="PS50893"/>
    </source>
</evidence>
<evidence type="ECO:0000256" key="17">
    <source>
        <dbReference type="SAM" id="MobiDB-lite"/>
    </source>
</evidence>
<keyword evidence="2" id="KW-0963">Cytoplasm</keyword>
<reference evidence="19 20" key="1">
    <citation type="submission" date="2016-01" db="EMBL/GenBank/DDBJ databases">
        <title>High potential of lignocellulose degradation of a new Verrucomicrobia species.</title>
        <authorList>
            <person name="Wang Y."/>
            <person name="Shi Y."/>
            <person name="Qiu Z."/>
            <person name="Liu S."/>
            <person name="Yang H."/>
        </authorList>
    </citation>
    <scope>NUCLEOTIDE SEQUENCE [LARGE SCALE GENOMIC DNA]</scope>
    <source>
        <strain evidence="19 20">TSB47</strain>
    </source>
</reference>
<dbReference type="Gene3D" id="1.20.1580.10">
    <property type="entry name" value="ABC transporter ATPase like domain"/>
    <property type="match status" value="1"/>
</dbReference>
<keyword evidence="4" id="KW-0677">Repeat</keyword>
<dbReference type="PROSITE" id="PS00211">
    <property type="entry name" value="ABC_TRANSPORTER_1"/>
    <property type="match status" value="1"/>
</dbReference>
<dbReference type="Gene3D" id="3.40.50.300">
    <property type="entry name" value="P-loop containing nucleotide triphosphate hydrolases"/>
    <property type="match status" value="4"/>
</dbReference>
<keyword evidence="9" id="KW-0862">Zinc</keyword>
<dbReference type="GO" id="GO:0004518">
    <property type="term" value="F:nuclease activity"/>
    <property type="evidence" value="ECO:0007669"/>
    <property type="project" value="UniProtKB-KW"/>
</dbReference>
<keyword evidence="5" id="KW-0547">Nucleotide-binding</keyword>
<dbReference type="PANTHER" id="PTHR43152">
    <property type="entry name" value="UVRABC SYSTEM PROTEIN A"/>
    <property type="match status" value="1"/>
</dbReference>
<dbReference type="Gene3D" id="3.30.1490.20">
    <property type="entry name" value="ATP-grasp fold, A domain"/>
    <property type="match status" value="1"/>
</dbReference>
<dbReference type="GO" id="GO:0016887">
    <property type="term" value="F:ATP hydrolysis activity"/>
    <property type="evidence" value="ECO:0007669"/>
    <property type="project" value="InterPro"/>
</dbReference>
<keyword evidence="20" id="KW-1185">Reference proteome</keyword>
<comment type="subcellular location">
    <subcellularLocation>
        <location evidence="1">Cytoplasm</location>
    </subcellularLocation>
</comment>
<evidence type="ECO:0000256" key="3">
    <source>
        <dbReference type="ARBA" id="ARBA00022723"/>
    </source>
</evidence>
<evidence type="ECO:0000256" key="1">
    <source>
        <dbReference type="ARBA" id="ARBA00004496"/>
    </source>
</evidence>
<dbReference type="Pfam" id="PF17760">
    <property type="entry name" value="UvrA_inter"/>
    <property type="match status" value="1"/>
</dbReference>
<evidence type="ECO:0000256" key="10">
    <source>
        <dbReference type="ARBA" id="ARBA00022840"/>
    </source>
</evidence>
<dbReference type="InterPro" id="IPR041552">
    <property type="entry name" value="UvrA_DNA-bd"/>
</dbReference>
<dbReference type="SUPFAM" id="SSF52540">
    <property type="entry name" value="P-loop containing nucleoside triphosphate hydrolases"/>
    <property type="match status" value="3"/>
</dbReference>
<feature type="domain" description="ABC transporter" evidence="18">
    <location>
        <begin position="1465"/>
        <end position="1703"/>
    </location>
</feature>
<feature type="region of interest" description="Disordered" evidence="17">
    <location>
        <begin position="945"/>
        <end position="968"/>
    </location>
</feature>
<feature type="compositionally biased region" description="Pro residues" evidence="17">
    <location>
        <begin position="956"/>
        <end position="967"/>
    </location>
</feature>
<evidence type="ECO:0000256" key="12">
    <source>
        <dbReference type="ARBA" id="ARBA00023125"/>
    </source>
</evidence>
<dbReference type="GO" id="GO:0003677">
    <property type="term" value="F:DNA binding"/>
    <property type="evidence" value="ECO:0007669"/>
    <property type="project" value="UniProtKB-KW"/>
</dbReference>
<feature type="region of interest" description="Disordered" evidence="17">
    <location>
        <begin position="1088"/>
        <end position="1113"/>
    </location>
</feature>
<dbReference type="Gene3D" id="1.10.8.280">
    <property type="entry name" value="ABC transporter ATPase domain-like"/>
    <property type="match status" value="1"/>
</dbReference>
<evidence type="ECO:0000256" key="9">
    <source>
        <dbReference type="ARBA" id="ARBA00022833"/>
    </source>
</evidence>